<name>A0A3G8YI02_9DEIO</name>
<dbReference type="KEGG" id="dph:EHF33_04665"/>
<accession>A0A3G8YI02</accession>
<dbReference type="InterPro" id="IPR006175">
    <property type="entry name" value="YjgF/YER057c/UK114"/>
</dbReference>
<sequence length="129" mass="13657">MRQNIRGTSPWEDVVGYSRAVRVGHHVSVAGTTATVGGQVVHLGDPAGQTRVILEIIRSALEQAGASLSDVVRTRIYLTDISRWAEVGRVHGEVFGAIRPAASMVQVAALIDPQHLVEIEADAVIGAGL</sequence>
<dbReference type="InterPro" id="IPR035959">
    <property type="entry name" value="RutC-like_sf"/>
</dbReference>
<gene>
    <name evidence="1" type="ORF">EHF33_04665</name>
</gene>
<dbReference type="OrthoDB" id="9799840at2"/>
<reference evidence="1 2" key="1">
    <citation type="submission" date="2018-11" db="EMBL/GenBank/DDBJ databases">
        <title>Deinococcus shelandsis sp. nov., isolated from South Shetland Islands soil of Antarctica.</title>
        <authorList>
            <person name="Tian J."/>
        </authorList>
    </citation>
    <scope>NUCLEOTIDE SEQUENCE [LARGE SCALE GENOMIC DNA]</scope>
    <source>
        <strain evidence="1 2">S14-83T</strain>
    </source>
</reference>
<dbReference type="Pfam" id="PF01042">
    <property type="entry name" value="Ribonuc_L-PSP"/>
    <property type="match status" value="1"/>
</dbReference>
<dbReference type="RefSeq" id="WP_124868317.1">
    <property type="nucleotide sequence ID" value="NZ_CP034183.1"/>
</dbReference>
<evidence type="ECO:0000313" key="1">
    <source>
        <dbReference type="EMBL" id="AZI42124.1"/>
    </source>
</evidence>
<evidence type="ECO:0000313" key="2">
    <source>
        <dbReference type="Proteomes" id="UP000276417"/>
    </source>
</evidence>
<dbReference type="CDD" id="cd06154">
    <property type="entry name" value="YjgF_YER057c_UK114_like_6"/>
    <property type="match status" value="1"/>
</dbReference>
<dbReference type="SUPFAM" id="SSF55298">
    <property type="entry name" value="YjgF-like"/>
    <property type="match status" value="1"/>
</dbReference>
<proteinExistence type="predicted"/>
<keyword evidence="2" id="KW-1185">Reference proteome</keyword>
<dbReference type="Proteomes" id="UP000276417">
    <property type="component" value="Chromosome 1"/>
</dbReference>
<protein>
    <submittedName>
        <fullName evidence="1">RidA family protein</fullName>
    </submittedName>
</protein>
<dbReference type="PANTHER" id="PTHR43857">
    <property type="entry name" value="BLR7761 PROTEIN"/>
    <property type="match status" value="1"/>
</dbReference>
<dbReference type="EMBL" id="CP034183">
    <property type="protein sequence ID" value="AZI42124.1"/>
    <property type="molecule type" value="Genomic_DNA"/>
</dbReference>
<dbReference type="Gene3D" id="3.30.1330.40">
    <property type="entry name" value="RutC-like"/>
    <property type="match status" value="1"/>
</dbReference>
<dbReference type="PANTHER" id="PTHR43857:SF1">
    <property type="entry name" value="YJGH FAMILY PROTEIN"/>
    <property type="match status" value="1"/>
</dbReference>
<dbReference type="AlphaFoldDB" id="A0A3G8YI02"/>
<organism evidence="1 2">
    <name type="scientific">Deinococcus psychrotolerans</name>
    <dbReference type="NCBI Taxonomy" id="2489213"/>
    <lineage>
        <taxon>Bacteria</taxon>
        <taxon>Thermotogati</taxon>
        <taxon>Deinococcota</taxon>
        <taxon>Deinococci</taxon>
        <taxon>Deinococcales</taxon>
        <taxon>Deinococcaceae</taxon>
        <taxon>Deinococcus</taxon>
    </lineage>
</organism>